<sequence>MRKIWKTKYPTWELSDKFSISQFPEADNLVKNVAAYAILSHTWLRSNPGEITYSDWINQRFNFNDSGYQKLTKFCQTAFADHDISLGWMDTICINKDSSSELDESIRSMYKWYQSSKICVVYLAEALKIPEIHQDPWFIRGWTLQELLAPKVAKFYNRNWVKFEADSRNDKPYWSRNSLKKFTKVDSPTIMDQIQHATTISKNELLDISYMPFSRRMELAAKRKVTREEDMAYSLMGIFNVSIAIAYGEGSVRAFLRLLEAVLNSRQD</sequence>
<comment type="caution">
    <text evidence="2">The sequence shown here is derived from an EMBL/GenBank/DDBJ whole genome shotgun (WGS) entry which is preliminary data.</text>
</comment>
<dbReference type="Pfam" id="PF06985">
    <property type="entry name" value="HET"/>
    <property type="match status" value="1"/>
</dbReference>
<accession>A0A9P5Z739</accession>
<proteinExistence type="predicted"/>
<reference evidence="2" key="1">
    <citation type="submission" date="2020-11" db="EMBL/GenBank/DDBJ databases">
        <authorList>
            <consortium name="DOE Joint Genome Institute"/>
            <person name="Ahrendt S."/>
            <person name="Riley R."/>
            <person name="Andreopoulos W."/>
            <person name="Labutti K."/>
            <person name="Pangilinan J."/>
            <person name="Ruiz-Duenas F.J."/>
            <person name="Barrasa J.M."/>
            <person name="Sanchez-Garcia M."/>
            <person name="Camarero S."/>
            <person name="Miyauchi S."/>
            <person name="Serrano A."/>
            <person name="Linde D."/>
            <person name="Babiker R."/>
            <person name="Drula E."/>
            <person name="Ayuso-Fernandez I."/>
            <person name="Pacheco R."/>
            <person name="Padilla G."/>
            <person name="Ferreira P."/>
            <person name="Barriuso J."/>
            <person name="Kellner H."/>
            <person name="Castanera R."/>
            <person name="Alfaro M."/>
            <person name="Ramirez L."/>
            <person name="Pisabarro A.G."/>
            <person name="Kuo A."/>
            <person name="Tritt A."/>
            <person name="Lipzen A."/>
            <person name="He G."/>
            <person name="Yan M."/>
            <person name="Ng V."/>
            <person name="Cullen D."/>
            <person name="Martin F."/>
            <person name="Rosso M.-N."/>
            <person name="Henrissat B."/>
            <person name="Hibbett D."/>
            <person name="Martinez A.T."/>
            <person name="Grigoriev I.V."/>
        </authorList>
    </citation>
    <scope>NUCLEOTIDE SEQUENCE</scope>
    <source>
        <strain evidence="2">CIRM-BRFM 674</strain>
    </source>
</reference>
<feature type="non-terminal residue" evidence="2">
    <location>
        <position position="268"/>
    </location>
</feature>
<dbReference type="AlphaFoldDB" id="A0A9P5Z739"/>
<dbReference type="EMBL" id="MU155170">
    <property type="protein sequence ID" value="KAF9482051.1"/>
    <property type="molecule type" value="Genomic_DNA"/>
</dbReference>
<evidence type="ECO:0000259" key="1">
    <source>
        <dbReference type="Pfam" id="PF06985"/>
    </source>
</evidence>
<dbReference type="PANTHER" id="PTHR10622:SF12">
    <property type="entry name" value="HET DOMAIN-CONTAINING PROTEIN"/>
    <property type="match status" value="1"/>
</dbReference>
<evidence type="ECO:0000313" key="2">
    <source>
        <dbReference type="EMBL" id="KAF9482051.1"/>
    </source>
</evidence>
<feature type="domain" description="Heterokaryon incompatibility" evidence="1">
    <location>
        <begin position="36"/>
        <end position="125"/>
    </location>
</feature>
<dbReference type="OrthoDB" id="5303367at2759"/>
<dbReference type="InterPro" id="IPR010730">
    <property type="entry name" value="HET"/>
</dbReference>
<keyword evidence="3" id="KW-1185">Reference proteome</keyword>
<dbReference type="PANTHER" id="PTHR10622">
    <property type="entry name" value="HET DOMAIN-CONTAINING PROTEIN"/>
    <property type="match status" value="1"/>
</dbReference>
<evidence type="ECO:0000313" key="3">
    <source>
        <dbReference type="Proteomes" id="UP000807469"/>
    </source>
</evidence>
<dbReference type="Proteomes" id="UP000807469">
    <property type="component" value="Unassembled WGS sequence"/>
</dbReference>
<name>A0A9P5Z739_9AGAR</name>
<gene>
    <name evidence="2" type="ORF">BDN70DRAFT_802216</name>
</gene>
<protein>
    <recommendedName>
        <fullName evidence="1">Heterokaryon incompatibility domain-containing protein</fullName>
    </recommendedName>
</protein>
<organism evidence="2 3">
    <name type="scientific">Pholiota conissans</name>
    <dbReference type="NCBI Taxonomy" id="109636"/>
    <lineage>
        <taxon>Eukaryota</taxon>
        <taxon>Fungi</taxon>
        <taxon>Dikarya</taxon>
        <taxon>Basidiomycota</taxon>
        <taxon>Agaricomycotina</taxon>
        <taxon>Agaricomycetes</taxon>
        <taxon>Agaricomycetidae</taxon>
        <taxon>Agaricales</taxon>
        <taxon>Agaricineae</taxon>
        <taxon>Strophariaceae</taxon>
        <taxon>Pholiota</taxon>
    </lineage>
</organism>